<evidence type="ECO:0000313" key="5">
    <source>
        <dbReference type="EMBL" id="CEM17490.1"/>
    </source>
</evidence>
<feature type="compositionally biased region" description="Low complexity" evidence="3">
    <location>
        <begin position="645"/>
        <end position="659"/>
    </location>
</feature>
<evidence type="ECO:0000256" key="1">
    <source>
        <dbReference type="ARBA" id="ARBA00022737"/>
    </source>
</evidence>
<name>A0A0G4FS31_9ALVE</name>
<dbReference type="PANTHER" id="PTHR10288">
    <property type="entry name" value="KH DOMAIN CONTAINING RNA BINDING PROTEIN"/>
    <property type="match status" value="1"/>
</dbReference>
<dbReference type="SUPFAM" id="SSF54791">
    <property type="entry name" value="Eukaryotic type KH-domain (KH-domain type I)"/>
    <property type="match status" value="2"/>
</dbReference>
<dbReference type="EMBL" id="CDMZ01000591">
    <property type="protein sequence ID" value="CEM17490.1"/>
    <property type="molecule type" value="Genomic_DNA"/>
</dbReference>
<protein>
    <recommendedName>
        <fullName evidence="4">K Homology domain-containing protein</fullName>
    </recommendedName>
</protein>
<evidence type="ECO:0000256" key="2">
    <source>
        <dbReference type="PROSITE-ProRule" id="PRU00117"/>
    </source>
</evidence>
<dbReference type="SMART" id="SM00322">
    <property type="entry name" value="KH"/>
    <property type="match status" value="2"/>
</dbReference>
<keyword evidence="2" id="KW-0694">RNA-binding</keyword>
<dbReference type="InterPro" id="IPR036612">
    <property type="entry name" value="KH_dom_type_1_sf"/>
</dbReference>
<feature type="domain" description="K Homology" evidence="4">
    <location>
        <begin position="381"/>
        <end position="451"/>
    </location>
</feature>
<feature type="compositionally biased region" description="Low complexity" evidence="3">
    <location>
        <begin position="146"/>
        <end position="160"/>
    </location>
</feature>
<evidence type="ECO:0000256" key="3">
    <source>
        <dbReference type="SAM" id="MobiDB-lite"/>
    </source>
</evidence>
<proteinExistence type="predicted"/>
<feature type="compositionally biased region" description="Polar residues" evidence="3">
    <location>
        <begin position="277"/>
        <end position="320"/>
    </location>
</feature>
<feature type="compositionally biased region" description="Low complexity" evidence="3">
    <location>
        <begin position="809"/>
        <end position="818"/>
    </location>
</feature>
<feature type="compositionally biased region" description="Low complexity" evidence="3">
    <location>
        <begin position="691"/>
        <end position="702"/>
    </location>
</feature>
<dbReference type="InterPro" id="IPR004087">
    <property type="entry name" value="KH_dom"/>
</dbReference>
<dbReference type="InterPro" id="IPR004088">
    <property type="entry name" value="KH_dom_type_1"/>
</dbReference>
<dbReference type="AlphaFoldDB" id="A0A0G4FS31"/>
<gene>
    <name evidence="5" type="ORF">Cvel_18501</name>
</gene>
<feature type="domain" description="K Homology" evidence="4">
    <location>
        <begin position="460"/>
        <end position="550"/>
    </location>
</feature>
<reference evidence="5" key="1">
    <citation type="submission" date="2014-11" db="EMBL/GenBank/DDBJ databases">
        <authorList>
            <person name="Otto D Thomas"/>
            <person name="Naeem Raeece"/>
        </authorList>
    </citation>
    <scope>NUCLEOTIDE SEQUENCE</scope>
</reference>
<keyword evidence="1" id="KW-0677">Repeat</keyword>
<dbReference type="Pfam" id="PF00013">
    <property type="entry name" value="KH_1"/>
    <property type="match status" value="2"/>
</dbReference>
<accession>A0A0G4FS31</accession>
<dbReference type="Gene3D" id="3.30.1370.10">
    <property type="entry name" value="K Homology domain, type 1"/>
    <property type="match status" value="2"/>
</dbReference>
<dbReference type="VEuPathDB" id="CryptoDB:Cvel_18501"/>
<feature type="compositionally biased region" description="Gly residues" evidence="3">
    <location>
        <begin position="786"/>
        <end position="803"/>
    </location>
</feature>
<feature type="region of interest" description="Disordered" evidence="3">
    <location>
        <begin position="780"/>
        <end position="835"/>
    </location>
</feature>
<organism evidence="5">
    <name type="scientific">Chromera velia CCMP2878</name>
    <dbReference type="NCBI Taxonomy" id="1169474"/>
    <lineage>
        <taxon>Eukaryota</taxon>
        <taxon>Sar</taxon>
        <taxon>Alveolata</taxon>
        <taxon>Colpodellida</taxon>
        <taxon>Chromeraceae</taxon>
        <taxon>Chromera</taxon>
    </lineage>
</organism>
<dbReference type="GO" id="GO:0003723">
    <property type="term" value="F:RNA binding"/>
    <property type="evidence" value="ECO:0007669"/>
    <property type="project" value="UniProtKB-UniRule"/>
</dbReference>
<feature type="region of interest" description="Disordered" evidence="3">
    <location>
        <begin position="146"/>
        <end position="348"/>
    </location>
</feature>
<evidence type="ECO:0000259" key="4">
    <source>
        <dbReference type="SMART" id="SM00322"/>
    </source>
</evidence>
<dbReference type="PROSITE" id="PS50084">
    <property type="entry name" value="KH_TYPE_1"/>
    <property type="match status" value="2"/>
</dbReference>
<feature type="region of interest" description="Disordered" evidence="3">
    <location>
        <begin position="559"/>
        <end position="732"/>
    </location>
</feature>
<sequence length="835" mass="88002">MNRLPSARVHFIAANLGTVKLLQDALTGTGVKNFLEGDPNGQNTYAVTAEGLQSNLARAVHTFLGYQQPLDLLFQTTQVDSFFPSRLSQIETSAGAAVALSHHIQHFNFLGPCRIVTLRGETTKVYHAFCLCMETFFEASVDPLPLQQQPAGSQQPSSSSNTLSTHPDGIPLGGHQQYFVGSGLPPQSVAASSRPPHFQPPHAHPHLFPHYPQEQPPTTHGFGQDAFRHLGAPSHFQAGPLLPGHGGASSHMRRPEPPQVLRAPPNAPAPTRPLVWQVQSGPSSSYHADTSAALSSQASQGPPTSSARRPGAVSNQMHTQQLRRSRGSSAPEGGEPSQQPCSSHARVPVSNVDSQVRRFPIVELPNASRLQEPGEKGKERPTHKVMLEIPAYKVPRLVGSNGSCIREFHNRTGAFFDYARYADSEGMKALTITGTRLQVENAAKLVENKLAFWAVNGAESSSKMRLRVVEDRVGRLIGSRGKCVAEMQLLSGAVIDFDKVKLSEDEIRRTPLIPPGDGGEGSDVQYRGITLTGTEAGVEAAYHIILEKLRPCAREAPATWTQQMGAGESHRARTAGEYTRENAEAAGETGGGGAAAVIRQPPQQGPPQYAPPSFVPSSMRPPPFYAETGEGDEEAHREHSGTGFPPSSLTHSRLSLSLPRGQMPPQEHVQAPPFLPYDSHSSLSQSAKHPASAAVASSSAATAGGGGDNLGSRPLSVYPQTHTSQPPPYSLAPPPYSAVASATATPAVGAPDYVPPSVSSASASASGLGVPVLPPQWGVTQLSGPFSGGTRGVSGAAGTGGGGQRERAPGPAQASAASDPPPGVPERSPDPFLQG</sequence>
<feature type="compositionally biased region" description="Pro residues" evidence="3">
    <location>
        <begin position="603"/>
        <end position="624"/>
    </location>
</feature>